<organism evidence="2 3">
    <name type="scientific">Natronoarchaeum mannanilyticum</name>
    <dbReference type="NCBI Taxonomy" id="926360"/>
    <lineage>
        <taxon>Archaea</taxon>
        <taxon>Methanobacteriati</taxon>
        <taxon>Methanobacteriota</taxon>
        <taxon>Stenosarchaea group</taxon>
        <taxon>Halobacteria</taxon>
        <taxon>Halobacteriales</taxon>
        <taxon>Natronoarchaeaceae</taxon>
    </lineage>
</organism>
<keyword evidence="3" id="KW-1185">Reference proteome</keyword>
<comment type="caution">
    <text evidence="2">The sequence shown here is derived from an EMBL/GenBank/DDBJ whole genome shotgun (WGS) entry which is preliminary data.</text>
</comment>
<protein>
    <submittedName>
        <fullName evidence="2">Uncharacterized protein</fullName>
    </submittedName>
</protein>
<feature type="transmembrane region" description="Helical" evidence="1">
    <location>
        <begin position="12"/>
        <end position="30"/>
    </location>
</feature>
<gene>
    <name evidence="2" type="ORF">GCM10009020_15620</name>
</gene>
<name>A0AAV3T855_9EURY</name>
<dbReference type="InterPro" id="IPR058309">
    <property type="entry name" value="DUF7996"/>
</dbReference>
<dbReference type="EMBL" id="BAAADV010000002">
    <property type="protein sequence ID" value="GAA0670342.1"/>
    <property type="molecule type" value="Genomic_DNA"/>
</dbReference>
<evidence type="ECO:0000313" key="3">
    <source>
        <dbReference type="Proteomes" id="UP001500420"/>
    </source>
</evidence>
<sequence length="73" mass="7782">MSDAATDDSKSQMVRALLVVIAGIVVPGLVSRAFHQAGLSTLGAFAFATGFFGMLVVVWYVWLRPLDITGPIE</sequence>
<dbReference type="RefSeq" id="WP_343773424.1">
    <property type="nucleotide sequence ID" value="NZ_BAAADV010000002.1"/>
</dbReference>
<dbReference type="AlphaFoldDB" id="A0AAV3T855"/>
<accession>A0AAV3T855</accession>
<evidence type="ECO:0000256" key="1">
    <source>
        <dbReference type="SAM" id="Phobius"/>
    </source>
</evidence>
<keyword evidence="1" id="KW-0472">Membrane</keyword>
<reference evidence="2 3" key="1">
    <citation type="journal article" date="2019" name="Int. J. Syst. Evol. Microbiol.">
        <title>The Global Catalogue of Microorganisms (GCM) 10K type strain sequencing project: providing services to taxonomists for standard genome sequencing and annotation.</title>
        <authorList>
            <consortium name="The Broad Institute Genomics Platform"/>
            <consortium name="The Broad Institute Genome Sequencing Center for Infectious Disease"/>
            <person name="Wu L."/>
            <person name="Ma J."/>
        </authorList>
    </citation>
    <scope>NUCLEOTIDE SEQUENCE [LARGE SCALE GENOMIC DNA]</scope>
    <source>
        <strain evidence="2 3">JCM 16328</strain>
    </source>
</reference>
<dbReference type="Proteomes" id="UP001500420">
    <property type="component" value="Unassembled WGS sequence"/>
</dbReference>
<feature type="transmembrane region" description="Helical" evidence="1">
    <location>
        <begin position="42"/>
        <end position="62"/>
    </location>
</feature>
<keyword evidence="1" id="KW-1133">Transmembrane helix</keyword>
<keyword evidence="1" id="KW-0812">Transmembrane</keyword>
<evidence type="ECO:0000313" key="2">
    <source>
        <dbReference type="EMBL" id="GAA0670342.1"/>
    </source>
</evidence>
<proteinExistence type="predicted"/>
<dbReference type="Pfam" id="PF25959">
    <property type="entry name" value="DUF7996"/>
    <property type="match status" value="1"/>
</dbReference>